<accession>A0A929RSH2</accession>
<dbReference type="EMBL" id="JABZGF010000312">
    <property type="protein sequence ID" value="MBF0967099.1"/>
    <property type="molecule type" value="Genomic_DNA"/>
</dbReference>
<evidence type="ECO:0000256" key="4">
    <source>
        <dbReference type="SAM" id="MobiDB-lite"/>
    </source>
</evidence>
<dbReference type="InterPro" id="IPR005337">
    <property type="entry name" value="RapZ-like"/>
</dbReference>
<name>A0A929RSH2_9ACTO</name>
<dbReference type="PANTHER" id="PTHR30448:SF0">
    <property type="entry name" value="RNASE ADAPTER PROTEIN RAPZ"/>
    <property type="match status" value="1"/>
</dbReference>
<sequence length="138" mass="14951">MTDHAPHGAPRATDAPASSTGEENPRTFPEGIPVRDMMRVQYEPRASNEVLIITGYSGAGRTGAARALEDLDWYVVDNLPPSMLPALVGMMSNDPAAGVHRLAVGVDVRSRTFFRTLDVTLEQLKGAGIVYRIIFLEA</sequence>
<evidence type="ECO:0000313" key="6">
    <source>
        <dbReference type="EMBL" id="MBF0967099.1"/>
    </source>
</evidence>
<dbReference type="GO" id="GO:0005525">
    <property type="term" value="F:GTP binding"/>
    <property type="evidence" value="ECO:0007669"/>
    <property type="project" value="UniProtKB-KW"/>
</dbReference>
<dbReference type="AlphaFoldDB" id="A0A929RSH2"/>
<dbReference type="PANTHER" id="PTHR30448">
    <property type="entry name" value="RNASE ADAPTER PROTEIN RAPZ"/>
    <property type="match status" value="1"/>
</dbReference>
<evidence type="ECO:0000256" key="1">
    <source>
        <dbReference type="ARBA" id="ARBA00022741"/>
    </source>
</evidence>
<comment type="caution">
    <text evidence="6">The sequence shown here is derived from an EMBL/GenBank/DDBJ whole genome shotgun (WGS) entry which is preliminary data.</text>
</comment>
<reference evidence="6" key="1">
    <citation type="submission" date="2020-04" db="EMBL/GenBank/DDBJ databases">
        <title>Deep metagenomics examines the oral microbiome during advanced dental caries in children, revealing novel taxa and co-occurrences with host molecules.</title>
        <authorList>
            <person name="Baker J.L."/>
            <person name="Morton J.T."/>
            <person name="Dinis M."/>
            <person name="Alvarez R."/>
            <person name="Tran N.C."/>
            <person name="Knight R."/>
            <person name="Edlund A."/>
        </authorList>
    </citation>
    <scope>NUCLEOTIDE SEQUENCE</scope>
    <source>
        <strain evidence="6">JCVI_30_bin.13</strain>
    </source>
</reference>
<proteinExistence type="predicted"/>
<keyword evidence="1" id="KW-0547">Nucleotide-binding</keyword>
<evidence type="ECO:0000259" key="5">
    <source>
        <dbReference type="Pfam" id="PF03668"/>
    </source>
</evidence>
<dbReference type="InterPro" id="IPR053930">
    <property type="entry name" value="RapZ-like_N"/>
</dbReference>
<feature type="non-terminal residue" evidence="6">
    <location>
        <position position="138"/>
    </location>
</feature>
<evidence type="ECO:0000256" key="2">
    <source>
        <dbReference type="ARBA" id="ARBA00022840"/>
    </source>
</evidence>
<keyword evidence="2" id="KW-0067">ATP-binding</keyword>
<organism evidence="6 7">
    <name type="scientific">Actinomyces bouchesdurhonensis</name>
    <dbReference type="NCBI Taxonomy" id="1852361"/>
    <lineage>
        <taxon>Bacteria</taxon>
        <taxon>Bacillati</taxon>
        <taxon>Actinomycetota</taxon>
        <taxon>Actinomycetes</taxon>
        <taxon>Actinomycetales</taxon>
        <taxon>Actinomycetaceae</taxon>
        <taxon>Actinomyces</taxon>
    </lineage>
</organism>
<protein>
    <submittedName>
        <fullName evidence="6">RNase adaptor protein RapZ</fullName>
    </submittedName>
</protein>
<dbReference type="Pfam" id="PF03668">
    <property type="entry name" value="RapZ-like_N"/>
    <property type="match status" value="1"/>
</dbReference>
<evidence type="ECO:0000313" key="7">
    <source>
        <dbReference type="Proteomes" id="UP000759246"/>
    </source>
</evidence>
<dbReference type="Proteomes" id="UP000759246">
    <property type="component" value="Unassembled WGS sequence"/>
</dbReference>
<feature type="region of interest" description="Disordered" evidence="4">
    <location>
        <begin position="1"/>
        <end position="31"/>
    </location>
</feature>
<evidence type="ECO:0000256" key="3">
    <source>
        <dbReference type="ARBA" id="ARBA00023134"/>
    </source>
</evidence>
<feature type="domain" description="RapZ-like N-terminal" evidence="5">
    <location>
        <begin position="49"/>
        <end position="138"/>
    </location>
</feature>
<keyword evidence="3" id="KW-0342">GTP-binding</keyword>
<dbReference type="GO" id="GO:0005524">
    <property type="term" value="F:ATP binding"/>
    <property type="evidence" value="ECO:0007669"/>
    <property type="project" value="UniProtKB-KW"/>
</dbReference>
<gene>
    <name evidence="6" type="ORF">HXK09_08120</name>
</gene>